<sequence length="145" mass="15137">MAYVSSNYQNNASAPVGKWTCAPTSSLAPSGTVPSASETTGINLCGQCVSYVKKVCPTLPATTNWRKGAAVKDNKDIQPGTVIATFNSGGHYQGHAAIYVGQSPAGVNVYDQYVTPPSPKAVGPRLLRWGAPGNSNNGDNFYVVD</sequence>
<dbReference type="Proteomes" id="UP000281118">
    <property type="component" value="Unassembled WGS sequence"/>
</dbReference>
<dbReference type="RefSeq" id="WP_126021643.1">
    <property type="nucleotide sequence ID" value="NZ_RXFT01000003.1"/>
</dbReference>
<dbReference type="AlphaFoldDB" id="A0A433MHH4"/>
<reference evidence="1 2" key="1">
    <citation type="submission" date="2018-12" db="EMBL/GenBank/DDBJ databases">
        <title>The genome sequences of Variovorax guangxiensis DSM 27352.</title>
        <authorList>
            <person name="Gao J."/>
            <person name="Sun J."/>
        </authorList>
    </citation>
    <scope>NUCLEOTIDE SEQUENCE [LARGE SCALE GENOMIC DNA]</scope>
    <source>
        <strain evidence="1 2">DSM 27352</strain>
    </source>
</reference>
<comment type="caution">
    <text evidence="1">The sequence shown here is derived from an EMBL/GenBank/DDBJ whole genome shotgun (WGS) entry which is preliminary data.</text>
</comment>
<accession>A0A433MHH4</accession>
<name>A0A433MHH4_9BURK</name>
<dbReference type="OrthoDB" id="1551241at2"/>
<gene>
    <name evidence="1" type="ORF">EJP67_10550</name>
</gene>
<protein>
    <submittedName>
        <fullName evidence="1">CHAP domain-containing protein</fullName>
    </submittedName>
</protein>
<dbReference type="NCBIfam" id="NF033857">
    <property type="entry name" value="BPSL0067_fam"/>
    <property type="match status" value="1"/>
</dbReference>
<dbReference type="EMBL" id="RXFT01000003">
    <property type="protein sequence ID" value="RUR67501.1"/>
    <property type="molecule type" value="Genomic_DNA"/>
</dbReference>
<dbReference type="InterPro" id="IPR047746">
    <property type="entry name" value="Dae2/Tae2-like"/>
</dbReference>
<evidence type="ECO:0000313" key="2">
    <source>
        <dbReference type="Proteomes" id="UP000281118"/>
    </source>
</evidence>
<proteinExistence type="predicted"/>
<organism evidence="1 2">
    <name type="scientific">Variovorax guangxiensis</name>
    <dbReference type="NCBI Taxonomy" id="1775474"/>
    <lineage>
        <taxon>Bacteria</taxon>
        <taxon>Pseudomonadati</taxon>
        <taxon>Pseudomonadota</taxon>
        <taxon>Betaproteobacteria</taxon>
        <taxon>Burkholderiales</taxon>
        <taxon>Comamonadaceae</taxon>
        <taxon>Variovorax</taxon>
    </lineage>
</organism>
<evidence type="ECO:0000313" key="1">
    <source>
        <dbReference type="EMBL" id="RUR67501.1"/>
    </source>
</evidence>